<dbReference type="OrthoDB" id="3231855at2759"/>
<dbReference type="OMA" id="NRMTEMF"/>
<dbReference type="EMBL" id="BEZZ01017752">
    <property type="protein sequence ID" value="GCC38811.1"/>
    <property type="molecule type" value="Genomic_DNA"/>
</dbReference>
<dbReference type="STRING" id="137246.A0A401T812"/>
<dbReference type="GO" id="GO:0005634">
    <property type="term" value="C:nucleus"/>
    <property type="evidence" value="ECO:0007669"/>
    <property type="project" value="TreeGrafter"/>
</dbReference>
<dbReference type="InterPro" id="IPR052772">
    <property type="entry name" value="Endo/PolyKinase_Domain-Protein"/>
</dbReference>
<dbReference type="PANTHER" id="PTHR46535:SF1">
    <property type="entry name" value="NEDD4-BINDING PROTEIN 2"/>
    <property type="match status" value="1"/>
</dbReference>
<dbReference type="AlphaFoldDB" id="A0A401T812"/>
<evidence type="ECO:0000313" key="2">
    <source>
        <dbReference type="EMBL" id="GCC38811.1"/>
    </source>
</evidence>
<sequence length="96" mass="10059">MPRKRRNAAASSPARPPGLGPPPRTGSATSAPAAADRSQALIRGRALGSSSVTACAANGVNKEELLNRMTEMFSHLDPSVVYVVLSECDFKGNVCY</sequence>
<evidence type="ECO:0000313" key="3">
    <source>
        <dbReference type="Proteomes" id="UP000287033"/>
    </source>
</evidence>
<keyword evidence="3" id="KW-1185">Reference proteome</keyword>
<dbReference type="GO" id="GO:0004519">
    <property type="term" value="F:endonuclease activity"/>
    <property type="evidence" value="ECO:0007669"/>
    <property type="project" value="TreeGrafter"/>
</dbReference>
<feature type="region of interest" description="Disordered" evidence="1">
    <location>
        <begin position="1"/>
        <end position="37"/>
    </location>
</feature>
<dbReference type="PANTHER" id="PTHR46535">
    <property type="entry name" value="NEDD4-BINDING PROTEIN 2"/>
    <property type="match status" value="1"/>
</dbReference>
<accession>A0A401T812</accession>
<organism evidence="2 3">
    <name type="scientific">Chiloscyllium punctatum</name>
    <name type="common">Brownbanded bambooshark</name>
    <name type="synonym">Hemiscyllium punctatum</name>
    <dbReference type="NCBI Taxonomy" id="137246"/>
    <lineage>
        <taxon>Eukaryota</taxon>
        <taxon>Metazoa</taxon>
        <taxon>Chordata</taxon>
        <taxon>Craniata</taxon>
        <taxon>Vertebrata</taxon>
        <taxon>Chondrichthyes</taxon>
        <taxon>Elasmobranchii</taxon>
        <taxon>Galeomorphii</taxon>
        <taxon>Galeoidea</taxon>
        <taxon>Orectolobiformes</taxon>
        <taxon>Hemiscylliidae</taxon>
        <taxon>Chiloscyllium</taxon>
    </lineage>
</organism>
<reference evidence="2 3" key="1">
    <citation type="journal article" date="2018" name="Nat. Ecol. Evol.">
        <title>Shark genomes provide insights into elasmobranch evolution and the origin of vertebrates.</title>
        <authorList>
            <person name="Hara Y"/>
            <person name="Yamaguchi K"/>
            <person name="Onimaru K"/>
            <person name="Kadota M"/>
            <person name="Koyanagi M"/>
            <person name="Keeley SD"/>
            <person name="Tatsumi K"/>
            <person name="Tanaka K"/>
            <person name="Motone F"/>
            <person name="Kageyama Y"/>
            <person name="Nozu R"/>
            <person name="Adachi N"/>
            <person name="Nishimura O"/>
            <person name="Nakagawa R"/>
            <person name="Tanegashima C"/>
            <person name="Kiyatake I"/>
            <person name="Matsumoto R"/>
            <person name="Murakumo K"/>
            <person name="Nishida K"/>
            <person name="Terakita A"/>
            <person name="Kuratani S"/>
            <person name="Sato K"/>
            <person name="Hyodo S Kuraku.S."/>
        </authorList>
    </citation>
    <scope>NUCLEOTIDE SEQUENCE [LARGE SCALE GENOMIC DNA]</scope>
</reference>
<protein>
    <submittedName>
        <fullName evidence="2">Uncharacterized protein</fullName>
    </submittedName>
</protein>
<comment type="caution">
    <text evidence="2">The sequence shown here is derived from an EMBL/GenBank/DDBJ whole genome shotgun (WGS) entry which is preliminary data.</text>
</comment>
<name>A0A401T812_CHIPU</name>
<gene>
    <name evidence="2" type="ORF">chiPu_0023239</name>
</gene>
<feature type="compositionally biased region" description="Pro residues" evidence="1">
    <location>
        <begin position="14"/>
        <end position="24"/>
    </location>
</feature>
<dbReference type="Proteomes" id="UP000287033">
    <property type="component" value="Unassembled WGS sequence"/>
</dbReference>
<evidence type="ECO:0000256" key="1">
    <source>
        <dbReference type="SAM" id="MobiDB-lite"/>
    </source>
</evidence>
<proteinExistence type="predicted"/>